<dbReference type="RefSeq" id="WP_168884768.1">
    <property type="nucleotide sequence ID" value="NZ_JABAIL010000009.1"/>
</dbReference>
<comment type="caution">
    <text evidence="1">The sequence shown here is derived from an EMBL/GenBank/DDBJ whole genome shotgun (WGS) entry which is preliminary data.</text>
</comment>
<organism evidence="1 2">
    <name type="scientific">Flammeovirga agarivorans</name>
    <dbReference type="NCBI Taxonomy" id="2726742"/>
    <lineage>
        <taxon>Bacteria</taxon>
        <taxon>Pseudomonadati</taxon>
        <taxon>Bacteroidota</taxon>
        <taxon>Cytophagia</taxon>
        <taxon>Cytophagales</taxon>
        <taxon>Flammeovirgaceae</taxon>
        <taxon>Flammeovirga</taxon>
    </lineage>
</organism>
<gene>
    <name evidence="1" type="ORF">HGP29_22835</name>
</gene>
<proteinExistence type="predicted"/>
<sequence length="72" mass="8306">MSPSHIINDQAQKILSGEVQTKEIRETWNKIKDEQLTDQDVQFNERYSVSLGEHQQALTAEEVYDAVTLKTE</sequence>
<dbReference type="AlphaFoldDB" id="A0A7X8SPL5"/>
<accession>A0A7X8SPL5</accession>
<keyword evidence="2" id="KW-1185">Reference proteome</keyword>
<reference evidence="1 2" key="1">
    <citation type="submission" date="2020-04" db="EMBL/GenBank/DDBJ databases">
        <title>Flammeovirga sp. SR4, a novel species isolated from seawater.</title>
        <authorList>
            <person name="Wang X."/>
        </authorList>
    </citation>
    <scope>NUCLEOTIDE SEQUENCE [LARGE SCALE GENOMIC DNA]</scope>
    <source>
        <strain evidence="1 2">SR4</strain>
    </source>
</reference>
<evidence type="ECO:0000313" key="1">
    <source>
        <dbReference type="EMBL" id="NLR94056.1"/>
    </source>
</evidence>
<name>A0A7X8SPL5_9BACT</name>
<dbReference type="Proteomes" id="UP000585050">
    <property type="component" value="Unassembled WGS sequence"/>
</dbReference>
<evidence type="ECO:0000313" key="2">
    <source>
        <dbReference type="Proteomes" id="UP000585050"/>
    </source>
</evidence>
<dbReference type="EMBL" id="JABAIL010000009">
    <property type="protein sequence ID" value="NLR94056.1"/>
    <property type="molecule type" value="Genomic_DNA"/>
</dbReference>
<protein>
    <submittedName>
        <fullName evidence="1">Uncharacterized protein</fullName>
    </submittedName>
</protein>